<dbReference type="InterPro" id="IPR017926">
    <property type="entry name" value="GATASE"/>
</dbReference>
<comment type="caution">
    <text evidence="11">The sequence shown here is derived from an EMBL/GenBank/DDBJ whole genome shotgun (WGS) entry which is preliminary data.</text>
</comment>
<evidence type="ECO:0000256" key="2">
    <source>
        <dbReference type="ARBA" id="ARBA00007533"/>
    </source>
</evidence>
<evidence type="ECO:0000256" key="4">
    <source>
        <dbReference type="ARBA" id="ARBA00022598"/>
    </source>
</evidence>
<dbReference type="InterPro" id="IPR004468">
    <property type="entry name" value="CTP_synthase"/>
</dbReference>
<keyword evidence="6" id="KW-0067">ATP-binding</keyword>
<dbReference type="Gene3D" id="3.40.50.880">
    <property type="match status" value="1"/>
</dbReference>
<evidence type="ECO:0000256" key="9">
    <source>
        <dbReference type="ARBA" id="ARBA00047781"/>
    </source>
</evidence>
<dbReference type="UniPathway" id="UPA00159">
    <property type="reaction ID" value="UER00277"/>
</dbReference>
<dbReference type="GO" id="GO:0003883">
    <property type="term" value="F:CTP synthase activity"/>
    <property type="evidence" value="ECO:0007669"/>
    <property type="project" value="UniProtKB-EC"/>
</dbReference>
<dbReference type="PROSITE" id="PS51273">
    <property type="entry name" value="GATASE_TYPE_1"/>
    <property type="match status" value="1"/>
</dbReference>
<keyword evidence="12" id="KW-1185">Reference proteome</keyword>
<comment type="catalytic activity">
    <reaction evidence="9">
        <text>UTP + L-glutamine + ATP + H2O = CTP + L-glutamate + ADP + phosphate + 2 H(+)</text>
        <dbReference type="Rhea" id="RHEA:26426"/>
        <dbReference type="ChEBI" id="CHEBI:15377"/>
        <dbReference type="ChEBI" id="CHEBI:15378"/>
        <dbReference type="ChEBI" id="CHEBI:29985"/>
        <dbReference type="ChEBI" id="CHEBI:30616"/>
        <dbReference type="ChEBI" id="CHEBI:37563"/>
        <dbReference type="ChEBI" id="CHEBI:43474"/>
        <dbReference type="ChEBI" id="CHEBI:46398"/>
        <dbReference type="ChEBI" id="CHEBI:58359"/>
        <dbReference type="ChEBI" id="CHEBI:456216"/>
        <dbReference type="EC" id="6.3.4.2"/>
    </reaction>
</comment>
<dbReference type="EMBL" id="CAAALY010049748">
    <property type="protein sequence ID" value="VEL21130.1"/>
    <property type="molecule type" value="Genomic_DNA"/>
</dbReference>
<dbReference type="EC" id="6.3.4.2" evidence="3"/>
<dbReference type="InterPro" id="IPR029062">
    <property type="entry name" value="Class_I_gatase-like"/>
</dbReference>
<protein>
    <recommendedName>
        <fullName evidence="3">CTP synthase (glutamine hydrolyzing)</fullName>
        <ecNumber evidence="3">6.3.4.2</ecNumber>
    </recommendedName>
</protein>
<dbReference type="OrthoDB" id="1739076at2759"/>
<dbReference type="PANTHER" id="PTHR11550:SF0">
    <property type="entry name" value="CTP SYNTHASE-RELATED"/>
    <property type="match status" value="1"/>
</dbReference>
<evidence type="ECO:0000259" key="10">
    <source>
        <dbReference type="Pfam" id="PF00117"/>
    </source>
</evidence>
<dbReference type="AlphaFoldDB" id="A0A448WVB0"/>
<evidence type="ECO:0000313" key="12">
    <source>
        <dbReference type="Proteomes" id="UP000784294"/>
    </source>
</evidence>
<dbReference type="SUPFAM" id="SSF52317">
    <property type="entry name" value="Class I glutamine amidotransferase-like"/>
    <property type="match status" value="2"/>
</dbReference>
<dbReference type="PANTHER" id="PTHR11550">
    <property type="entry name" value="CTP SYNTHASE"/>
    <property type="match status" value="1"/>
</dbReference>
<gene>
    <name evidence="11" type="ORF">PXEA_LOCUS14570</name>
</gene>
<evidence type="ECO:0000256" key="6">
    <source>
        <dbReference type="ARBA" id="ARBA00022840"/>
    </source>
</evidence>
<keyword evidence="5" id="KW-0547">Nucleotide-binding</keyword>
<evidence type="ECO:0000256" key="5">
    <source>
        <dbReference type="ARBA" id="ARBA00022741"/>
    </source>
</evidence>
<dbReference type="GO" id="GO:0005524">
    <property type="term" value="F:ATP binding"/>
    <property type="evidence" value="ECO:0007669"/>
    <property type="project" value="UniProtKB-KW"/>
</dbReference>
<evidence type="ECO:0000256" key="8">
    <source>
        <dbReference type="ARBA" id="ARBA00022975"/>
    </source>
</evidence>
<dbReference type="Proteomes" id="UP000784294">
    <property type="component" value="Unassembled WGS sequence"/>
</dbReference>
<accession>A0A448WVB0</accession>
<evidence type="ECO:0000313" key="11">
    <source>
        <dbReference type="EMBL" id="VEL21130.1"/>
    </source>
</evidence>
<comment type="similarity">
    <text evidence="2">Belongs to the CTP synthase family.</text>
</comment>
<evidence type="ECO:0000256" key="7">
    <source>
        <dbReference type="ARBA" id="ARBA00022962"/>
    </source>
</evidence>
<dbReference type="GO" id="GO:0044210">
    <property type="term" value="P:'de novo' CTP biosynthetic process"/>
    <property type="evidence" value="ECO:0007669"/>
    <property type="project" value="UniProtKB-UniPathway"/>
</dbReference>
<feature type="domain" description="Glutamine amidotransferase" evidence="10">
    <location>
        <begin position="134"/>
        <end position="187"/>
    </location>
</feature>
<evidence type="ECO:0000256" key="1">
    <source>
        <dbReference type="ARBA" id="ARBA00005171"/>
    </source>
</evidence>
<dbReference type="Pfam" id="PF00117">
    <property type="entry name" value="GATase"/>
    <property type="match status" value="1"/>
</dbReference>
<name>A0A448WVB0_9PLAT</name>
<keyword evidence="7" id="KW-0315">Glutamine amidotransferase</keyword>
<reference evidence="11" key="1">
    <citation type="submission" date="2018-11" db="EMBL/GenBank/DDBJ databases">
        <authorList>
            <consortium name="Pathogen Informatics"/>
        </authorList>
    </citation>
    <scope>NUCLEOTIDE SEQUENCE</scope>
</reference>
<dbReference type="GO" id="GO:0042802">
    <property type="term" value="F:identical protein binding"/>
    <property type="evidence" value="ECO:0007669"/>
    <property type="project" value="TreeGrafter"/>
</dbReference>
<dbReference type="GO" id="GO:0019856">
    <property type="term" value="P:pyrimidine nucleobase biosynthetic process"/>
    <property type="evidence" value="ECO:0007669"/>
    <property type="project" value="TreeGrafter"/>
</dbReference>
<organism evidence="11 12">
    <name type="scientific">Protopolystoma xenopodis</name>
    <dbReference type="NCBI Taxonomy" id="117903"/>
    <lineage>
        <taxon>Eukaryota</taxon>
        <taxon>Metazoa</taxon>
        <taxon>Spiralia</taxon>
        <taxon>Lophotrochozoa</taxon>
        <taxon>Platyhelminthes</taxon>
        <taxon>Monogenea</taxon>
        <taxon>Polyopisthocotylea</taxon>
        <taxon>Polystomatidea</taxon>
        <taxon>Polystomatidae</taxon>
        <taxon>Protopolystoma</taxon>
    </lineage>
</organism>
<keyword evidence="4" id="KW-0436">Ligase</keyword>
<comment type="pathway">
    <text evidence="1">Pyrimidine metabolism; CTP biosynthesis via de novo pathway; CTP from UDP: step 2/2.</text>
</comment>
<keyword evidence="8" id="KW-0665">Pyrimidine biosynthesis</keyword>
<proteinExistence type="inferred from homology"/>
<evidence type="ECO:0000256" key="3">
    <source>
        <dbReference type="ARBA" id="ARBA00012291"/>
    </source>
</evidence>
<sequence length="201" mass="22238">MSCVPIPDDCPPHMLNWHEFVSQIEKCQGTLNVAIVGKYTRFQDSYASLIKAIEHAAVHIGWRVAIDLLDSEELESLPPLVNGYQSSKLSDNEKDGSLLNIKSMSNKYTEPLDPDSSNRFSTSTVAVSAWLALQKRPLAVIVPGGFGPRGVEGKIRAAEYCRENRIPFLGICLGFQSAVIEFARNVLGWKLSLSSTRLYPL</sequence>